<accession>A0ACC1ATR9</accession>
<organism evidence="1 2">
    <name type="scientific">Pistacia atlantica</name>
    <dbReference type="NCBI Taxonomy" id="434234"/>
    <lineage>
        <taxon>Eukaryota</taxon>
        <taxon>Viridiplantae</taxon>
        <taxon>Streptophyta</taxon>
        <taxon>Embryophyta</taxon>
        <taxon>Tracheophyta</taxon>
        <taxon>Spermatophyta</taxon>
        <taxon>Magnoliopsida</taxon>
        <taxon>eudicotyledons</taxon>
        <taxon>Gunneridae</taxon>
        <taxon>Pentapetalae</taxon>
        <taxon>rosids</taxon>
        <taxon>malvids</taxon>
        <taxon>Sapindales</taxon>
        <taxon>Anacardiaceae</taxon>
        <taxon>Pistacia</taxon>
    </lineage>
</organism>
<reference evidence="2" key="1">
    <citation type="journal article" date="2023" name="G3 (Bethesda)">
        <title>Genome assembly and association tests identify interacting loci associated with vigor, precocity, and sex in interspecific pistachio rootstocks.</title>
        <authorList>
            <person name="Palmer W."/>
            <person name="Jacygrad E."/>
            <person name="Sagayaradj S."/>
            <person name="Cavanaugh K."/>
            <person name="Han R."/>
            <person name="Bertier L."/>
            <person name="Beede B."/>
            <person name="Kafkas S."/>
            <person name="Golino D."/>
            <person name="Preece J."/>
            <person name="Michelmore R."/>
        </authorList>
    </citation>
    <scope>NUCLEOTIDE SEQUENCE [LARGE SCALE GENOMIC DNA]</scope>
</reference>
<dbReference type="Proteomes" id="UP001164250">
    <property type="component" value="Chromosome 8"/>
</dbReference>
<dbReference type="EMBL" id="CM047904">
    <property type="protein sequence ID" value="KAJ0090095.1"/>
    <property type="molecule type" value="Genomic_DNA"/>
</dbReference>
<proteinExistence type="predicted"/>
<gene>
    <name evidence="1" type="ORF">Patl1_12627</name>
</gene>
<keyword evidence="2" id="KW-1185">Reference proteome</keyword>
<sequence length="155" mass="16905">MDWLGFYGIDITGISVAGKRVNIPESTAGRIIDSGTATTRLPPAAYSALWSAFREGITKYPQERNMSILDTCYDFRNYTIIDVPTVSFFFNGGVEASLDATGIVYIFDASEVCLVFASNKDETDVTIFGNVQQRTVEVVYDGAGERVGFAPKGCI</sequence>
<evidence type="ECO:0000313" key="2">
    <source>
        <dbReference type="Proteomes" id="UP001164250"/>
    </source>
</evidence>
<comment type="caution">
    <text evidence="1">The sequence shown here is derived from an EMBL/GenBank/DDBJ whole genome shotgun (WGS) entry which is preliminary data.</text>
</comment>
<protein>
    <submittedName>
        <fullName evidence="1">Uncharacterized protein</fullName>
    </submittedName>
</protein>
<evidence type="ECO:0000313" key="1">
    <source>
        <dbReference type="EMBL" id="KAJ0090095.1"/>
    </source>
</evidence>
<name>A0ACC1ATR9_9ROSI</name>